<evidence type="ECO:0000256" key="1">
    <source>
        <dbReference type="SAM" id="SignalP"/>
    </source>
</evidence>
<accession>A0A397JPA9</accession>
<dbReference type="EMBL" id="PQFF01000004">
    <property type="protein sequence ID" value="RHZ90185.1"/>
    <property type="molecule type" value="Genomic_DNA"/>
</dbReference>
<sequence length="233" mass="25890">MLSRFFLISTLLLVGITTATVAIGTPFAETIERIKAIEIPQMRSGNLTLNRRFIDGVPGLPQCSNPDFPNLMSSWCLTAETIRATCASSDPANRKECDTPCPPNTFCLDFRLATTDNEAFSKFALCINNKYVSNFNGKRRDKRGVICKSFAFNLNSDQGTVSVSVYDSTHRPVLVRGIEVHTGNLNMSMSDTSDYSIIVDRGEHRMQVCLWVLYKITVFALFTVLEGTYSSKG</sequence>
<proteinExistence type="predicted"/>
<protein>
    <submittedName>
        <fullName evidence="2">Uncharacterized protein</fullName>
    </submittedName>
</protein>
<keyword evidence="1" id="KW-0732">Signal</keyword>
<reference evidence="2 3" key="1">
    <citation type="submission" date="2018-08" db="EMBL/GenBank/DDBJ databases">
        <title>Genome and evolution of the arbuscular mycorrhizal fungus Diversispora epigaea (formerly Glomus versiforme) and its bacterial endosymbionts.</title>
        <authorList>
            <person name="Sun X."/>
            <person name="Fei Z."/>
            <person name="Harrison M."/>
        </authorList>
    </citation>
    <scope>NUCLEOTIDE SEQUENCE [LARGE SCALE GENOMIC DNA]</scope>
    <source>
        <strain evidence="2 3">IT104</strain>
    </source>
</reference>
<dbReference type="AlphaFoldDB" id="A0A397JPA9"/>
<gene>
    <name evidence="2" type="ORF">Glove_5g8</name>
</gene>
<dbReference type="Proteomes" id="UP000266861">
    <property type="component" value="Unassembled WGS sequence"/>
</dbReference>
<feature type="signal peptide" evidence="1">
    <location>
        <begin position="1"/>
        <end position="22"/>
    </location>
</feature>
<evidence type="ECO:0000313" key="2">
    <source>
        <dbReference type="EMBL" id="RHZ90185.1"/>
    </source>
</evidence>
<organism evidence="2 3">
    <name type="scientific">Diversispora epigaea</name>
    <dbReference type="NCBI Taxonomy" id="1348612"/>
    <lineage>
        <taxon>Eukaryota</taxon>
        <taxon>Fungi</taxon>
        <taxon>Fungi incertae sedis</taxon>
        <taxon>Mucoromycota</taxon>
        <taxon>Glomeromycotina</taxon>
        <taxon>Glomeromycetes</taxon>
        <taxon>Diversisporales</taxon>
        <taxon>Diversisporaceae</taxon>
        <taxon>Diversispora</taxon>
    </lineage>
</organism>
<feature type="chain" id="PRO_5017196227" evidence="1">
    <location>
        <begin position="23"/>
        <end position="233"/>
    </location>
</feature>
<evidence type="ECO:0000313" key="3">
    <source>
        <dbReference type="Proteomes" id="UP000266861"/>
    </source>
</evidence>
<comment type="caution">
    <text evidence="2">The sequence shown here is derived from an EMBL/GenBank/DDBJ whole genome shotgun (WGS) entry which is preliminary data.</text>
</comment>
<name>A0A397JPA9_9GLOM</name>
<keyword evidence="3" id="KW-1185">Reference proteome</keyword>